<dbReference type="GO" id="GO:0046872">
    <property type="term" value="F:metal ion binding"/>
    <property type="evidence" value="ECO:0007669"/>
    <property type="project" value="UniProtKB-KW"/>
</dbReference>
<dbReference type="Pfam" id="PF14691">
    <property type="entry name" value="Fer4_20"/>
    <property type="match status" value="1"/>
</dbReference>
<dbReference type="SUPFAM" id="SSF51971">
    <property type="entry name" value="Nucleotide-binding domain"/>
    <property type="match status" value="1"/>
</dbReference>
<feature type="domain" description="4Fe-4S Mo/W bis-MGD-type" evidence="7">
    <location>
        <begin position="685"/>
        <end position="740"/>
    </location>
</feature>
<evidence type="ECO:0000256" key="1">
    <source>
        <dbReference type="ARBA" id="ARBA00022485"/>
    </source>
</evidence>
<dbReference type="InterPro" id="IPR028261">
    <property type="entry name" value="DPD_II"/>
</dbReference>
<dbReference type="PANTHER" id="PTHR42783">
    <property type="entry name" value="GLUTAMATE SYNTHASE [NADPH] SMALL CHAIN"/>
    <property type="match status" value="1"/>
</dbReference>
<evidence type="ECO:0000259" key="7">
    <source>
        <dbReference type="PROSITE" id="PS51669"/>
    </source>
</evidence>
<dbReference type="PRINTS" id="PR00419">
    <property type="entry name" value="ADXRDTASE"/>
</dbReference>
<proteinExistence type="predicted"/>
<comment type="caution">
    <text evidence="8">The sequence shown here is derived from an EMBL/GenBank/DDBJ whole genome shotgun (WGS) entry which is preliminary data.</text>
</comment>
<evidence type="ECO:0008006" key="10">
    <source>
        <dbReference type="Google" id="ProtNLM"/>
    </source>
</evidence>
<dbReference type="SUPFAM" id="SSF54862">
    <property type="entry name" value="4Fe-4S ferredoxins"/>
    <property type="match status" value="1"/>
</dbReference>
<dbReference type="Pfam" id="PF04879">
    <property type="entry name" value="Molybdop_Fe4S4"/>
    <property type="match status" value="1"/>
</dbReference>
<feature type="domain" description="4Fe-4S ferredoxin-type" evidence="6">
    <location>
        <begin position="646"/>
        <end position="676"/>
    </location>
</feature>
<dbReference type="CDD" id="cd00207">
    <property type="entry name" value="fer2"/>
    <property type="match status" value="1"/>
</dbReference>
<dbReference type="InterPro" id="IPR027467">
    <property type="entry name" value="MopterinOxRdtase_cofactor_BS"/>
</dbReference>
<dbReference type="PROSITE" id="PS51085">
    <property type="entry name" value="2FE2S_FER_2"/>
    <property type="match status" value="1"/>
</dbReference>
<dbReference type="InterPro" id="IPR001041">
    <property type="entry name" value="2Fe-2S_ferredoxin-type"/>
</dbReference>
<dbReference type="Pfam" id="PF07992">
    <property type="entry name" value="Pyr_redox_2"/>
    <property type="match status" value="1"/>
</dbReference>
<dbReference type="Proteomes" id="UP000235731">
    <property type="component" value="Unassembled WGS sequence"/>
</dbReference>
<sequence>MVIKIVINNKEIQAKKGEILLEIARREGFYVPTLCYLKDKSYPKNPCGICVVEVKGEGIVRSCNYVIEREIEVETDSPQVKNIRKKILENLVANHYGDCKAPCHTPCPGGLNIQGYIGFIAQGDFKASLALIKEKLPIPAVVGRVCPRFCEPVCRRSLVDQPVAINNLKRFVADYCLEHGELPLDLPPLNERRVAVVGAGPAGISCAYFLRLKGYRVTVFDKEEEPGGLLRYGIPSFKLPREVLRKELGNIFNLGIEFQGGKVWGRDFTLRDLKDRGFEAIFLAIGARKERFFGFQGEELAESGFEFLYKFNKELINLKEYEGKKIAILGCSYTALELSRVLRRLGASVSIYYPRSRMEVTIPQREIGYAEKEGVKFIYVTAPWILEKLERGYRVTFVRTSLTEKKEIKPLPETAFEEEFDIVFRAWGEAPSDEFKNFGDLEAELETTAEGIIKVNPQTLETSVRGVFAGGDFAHGAKTVIQAVAAGRKAAQAISAFLEGKPLKKALITVKYDFSRGKRAEEFDSNFLDLFVPEERAQLKERDPVKRIHDFEEVLIGLTEEEAIKEANRCLRCGCLGIHKCDFREIIIKEDVGVSKARKKIKYAIQKSHPLIEVDLNKCIACEKCVRICPYEAIFFRVVNKGTPAEYITFRFTERCVNCGACVDVCPTGSLTKKNLLVPYSRSEAHAVKSVCGYCGVGCNLTVWVKNGTILEVTGRDLPPNYGFTCVKGRFGFEYYKSPERLAYPMIRKDRLREFERVSWDTALEFVAENLMKISQEYGPESLGFLCSARCSNEENYLMQKIARGIFKTNNVDNPARV</sequence>
<dbReference type="SUPFAM" id="SSF46548">
    <property type="entry name" value="alpha-helical ferredoxin"/>
    <property type="match status" value="1"/>
</dbReference>
<dbReference type="Pfam" id="PF12838">
    <property type="entry name" value="Fer4_7"/>
    <property type="match status" value="1"/>
</dbReference>
<dbReference type="Gene3D" id="3.50.50.60">
    <property type="entry name" value="FAD/NAD(P)-binding domain"/>
    <property type="match status" value="2"/>
</dbReference>
<keyword evidence="4" id="KW-0411">Iron-sulfur</keyword>
<dbReference type="Pfam" id="PF00384">
    <property type="entry name" value="Molybdopterin"/>
    <property type="match status" value="1"/>
</dbReference>
<dbReference type="PROSITE" id="PS51379">
    <property type="entry name" value="4FE4S_FER_2"/>
    <property type="match status" value="2"/>
</dbReference>
<dbReference type="Gene3D" id="3.10.20.740">
    <property type="match status" value="1"/>
</dbReference>
<evidence type="ECO:0000259" key="6">
    <source>
        <dbReference type="PROSITE" id="PS51379"/>
    </source>
</evidence>
<dbReference type="PANTHER" id="PTHR42783:SF3">
    <property type="entry name" value="GLUTAMATE SYNTHASE [NADPH] SMALL CHAIN-RELATED"/>
    <property type="match status" value="1"/>
</dbReference>
<dbReference type="InterPro" id="IPR017900">
    <property type="entry name" value="4Fe4S_Fe_S_CS"/>
</dbReference>
<evidence type="ECO:0000256" key="4">
    <source>
        <dbReference type="ARBA" id="ARBA00023014"/>
    </source>
</evidence>
<dbReference type="PROSITE" id="PS00551">
    <property type="entry name" value="MOLYBDOPTERIN_PROK_1"/>
    <property type="match status" value="1"/>
</dbReference>
<dbReference type="InterPro" id="IPR017896">
    <property type="entry name" value="4Fe4S_Fe-S-bd"/>
</dbReference>
<dbReference type="GO" id="GO:0016491">
    <property type="term" value="F:oxidoreductase activity"/>
    <property type="evidence" value="ECO:0007669"/>
    <property type="project" value="InterPro"/>
</dbReference>
<dbReference type="GO" id="GO:0051539">
    <property type="term" value="F:4 iron, 4 sulfur cluster binding"/>
    <property type="evidence" value="ECO:0007669"/>
    <property type="project" value="UniProtKB-KW"/>
</dbReference>
<dbReference type="PROSITE" id="PS00198">
    <property type="entry name" value="4FE4S_FER_1"/>
    <property type="match status" value="1"/>
</dbReference>
<protein>
    <recommendedName>
        <fullName evidence="10">FAD-dependent oxidoreductase</fullName>
    </recommendedName>
</protein>
<dbReference type="AlphaFoldDB" id="A0A2N7PIX4"/>
<name>A0A2N7PIX4_9BACT</name>
<evidence type="ECO:0000259" key="5">
    <source>
        <dbReference type="PROSITE" id="PS51085"/>
    </source>
</evidence>
<reference evidence="8 9" key="1">
    <citation type="submission" date="2018-01" db="EMBL/GenBank/DDBJ databases">
        <title>Metagenomic assembled genomes from two thermal pools in the Uzon Caldera, Kamchatka, Russia.</title>
        <authorList>
            <person name="Wilkins L."/>
            <person name="Ettinger C."/>
        </authorList>
    </citation>
    <scope>NUCLEOTIDE SEQUENCE [LARGE SCALE GENOMIC DNA]</scope>
    <source>
        <strain evidence="8">ZAV-15</strain>
    </source>
</reference>
<accession>A0A2N7PIX4</accession>
<dbReference type="Gene3D" id="2.20.25.90">
    <property type="entry name" value="ADC-like domains"/>
    <property type="match status" value="1"/>
</dbReference>
<dbReference type="InterPro" id="IPR036188">
    <property type="entry name" value="FAD/NAD-bd_sf"/>
</dbReference>
<dbReference type="InterPro" id="IPR006963">
    <property type="entry name" value="Mopterin_OxRdtase_4Fe-4S_dom"/>
</dbReference>
<keyword evidence="2" id="KW-0479">Metal-binding</keyword>
<dbReference type="Gene3D" id="3.40.50.740">
    <property type="match status" value="1"/>
</dbReference>
<feature type="domain" description="4Fe-4S ferredoxin-type" evidence="6">
    <location>
        <begin position="610"/>
        <end position="639"/>
    </location>
</feature>
<dbReference type="EMBL" id="PNIE01000064">
    <property type="protein sequence ID" value="PMP62434.1"/>
    <property type="molecule type" value="Genomic_DNA"/>
</dbReference>
<organism evidence="8 9">
    <name type="scientific">Caldimicrobium thiodismutans</name>
    <dbReference type="NCBI Taxonomy" id="1653476"/>
    <lineage>
        <taxon>Bacteria</taxon>
        <taxon>Pseudomonadati</taxon>
        <taxon>Thermodesulfobacteriota</taxon>
        <taxon>Thermodesulfobacteria</taxon>
        <taxon>Thermodesulfobacteriales</taxon>
        <taxon>Thermodesulfobacteriaceae</taxon>
        <taxon>Caldimicrobium</taxon>
    </lineage>
</organism>
<dbReference type="InterPro" id="IPR023753">
    <property type="entry name" value="FAD/NAD-binding_dom"/>
</dbReference>
<dbReference type="InterPro" id="IPR006656">
    <property type="entry name" value="Mopterin_OxRdtase"/>
</dbReference>
<gene>
    <name evidence="8" type="ORF">C0197_04640</name>
</gene>
<dbReference type="SUPFAM" id="SSF53706">
    <property type="entry name" value="Formate dehydrogenase/DMSO reductase, domains 1-3"/>
    <property type="match status" value="1"/>
</dbReference>
<evidence type="ECO:0000313" key="8">
    <source>
        <dbReference type="EMBL" id="PMP62434.1"/>
    </source>
</evidence>
<evidence type="ECO:0000256" key="3">
    <source>
        <dbReference type="ARBA" id="ARBA00023004"/>
    </source>
</evidence>
<dbReference type="Pfam" id="PF13510">
    <property type="entry name" value="Fer2_4"/>
    <property type="match status" value="1"/>
</dbReference>
<keyword evidence="1" id="KW-0004">4Fe-4S</keyword>
<keyword evidence="3" id="KW-0408">Iron</keyword>
<dbReference type="PROSITE" id="PS51669">
    <property type="entry name" value="4FE4S_MOW_BIS_MGD"/>
    <property type="match status" value="1"/>
</dbReference>
<feature type="domain" description="2Fe-2S ferredoxin-type" evidence="5">
    <location>
        <begin position="1"/>
        <end position="79"/>
    </location>
</feature>
<dbReference type="SMART" id="SM00926">
    <property type="entry name" value="Molybdop_Fe4S4"/>
    <property type="match status" value="1"/>
</dbReference>
<dbReference type="Gene3D" id="3.30.70.20">
    <property type="match status" value="1"/>
</dbReference>
<evidence type="ECO:0000313" key="9">
    <source>
        <dbReference type="Proteomes" id="UP000235731"/>
    </source>
</evidence>
<evidence type="ECO:0000256" key="2">
    <source>
        <dbReference type="ARBA" id="ARBA00022723"/>
    </source>
</evidence>